<comment type="similarity">
    <text evidence="2">Belongs to the fimbrial protein family.</text>
</comment>
<dbReference type="EMBL" id="CP015878">
    <property type="protein sequence ID" value="ANI13596.1"/>
    <property type="molecule type" value="Genomic_DNA"/>
</dbReference>
<feature type="domain" description="Fimbrial-type adhesion" evidence="5">
    <location>
        <begin position="19"/>
        <end position="174"/>
    </location>
</feature>
<evidence type="ECO:0000259" key="5">
    <source>
        <dbReference type="Pfam" id="PF00419"/>
    </source>
</evidence>
<dbReference type="SUPFAM" id="SSF49401">
    <property type="entry name" value="Bacterial adhesins"/>
    <property type="match status" value="1"/>
</dbReference>
<dbReference type="InterPro" id="IPR000259">
    <property type="entry name" value="Adhesion_dom_fimbrial"/>
</dbReference>
<organism evidence="6 7">
    <name type="scientific">Pseudomonas citronellolis</name>
    <dbReference type="NCBI Taxonomy" id="53408"/>
    <lineage>
        <taxon>Bacteria</taxon>
        <taxon>Pseudomonadati</taxon>
        <taxon>Pseudomonadota</taxon>
        <taxon>Gammaproteobacteria</taxon>
        <taxon>Pseudomonadales</taxon>
        <taxon>Pseudomonadaceae</taxon>
        <taxon>Pseudomonas</taxon>
    </lineage>
</organism>
<dbReference type="PANTHER" id="PTHR33420:SF3">
    <property type="entry name" value="FIMBRIAL SUBUNIT ELFA"/>
    <property type="match status" value="1"/>
</dbReference>
<name>A0A1A9K770_9PSED</name>
<dbReference type="InterPro" id="IPR036937">
    <property type="entry name" value="Adhesion_dom_fimbrial_sf"/>
</dbReference>
<dbReference type="Gene3D" id="2.60.40.1090">
    <property type="entry name" value="Fimbrial-type adhesion domain"/>
    <property type="match status" value="1"/>
</dbReference>
<comment type="subcellular location">
    <subcellularLocation>
        <location evidence="1">Fimbrium</location>
    </subcellularLocation>
</comment>
<accession>A0A1A9K770</accession>
<gene>
    <name evidence="6" type="ORF">A9C11_06160</name>
</gene>
<reference evidence="6 7" key="1">
    <citation type="submission" date="2016-05" db="EMBL/GenBank/DDBJ databases">
        <title>Genome Sequence of Pseudomonas citronellolis Strain SJTE-3, an Estrogens and Persistent Organic Pollutants degradation strain.</title>
        <authorList>
            <person name="Liang R."/>
        </authorList>
    </citation>
    <scope>NUCLEOTIDE SEQUENCE [LARGE SCALE GENOMIC DNA]</scope>
    <source>
        <strain evidence="6 7">SJTE-3</strain>
    </source>
</reference>
<proteinExistence type="inferred from homology"/>
<dbReference type="InterPro" id="IPR008966">
    <property type="entry name" value="Adhesion_dom_sf"/>
</dbReference>
<evidence type="ECO:0000313" key="7">
    <source>
        <dbReference type="Proteomes" id="UP000077748"/>
    </source>
</evidence>
<dbReference type="PANTHER" id="PTHR33420">
    <property type="entry name" value="FIMBRIAL SUBUNIT ELFA-RELATED"/>
    <property type="match status" value="1"/>
</dbReference>
<keyword evidence="3" id="KW-0732">Signal</keyword>
<keyword evidence="4" id="KW-0281">Fimbrium</keyword>
<dbReference type="GO" id="GO:0043709">
    <property type="term" value="P:cell adhesion involved in single-species biofilm formation"/>
    <property type="evidence" value="ECO:0007669"/>
    <property type="project" value="TreeGrafter"/>
</dbReference>
<evidence type="ECO:0000256" key="3">
    <source>
        <dbReference type="ARBA" id="ARBA00022729"/>
    </source>
</evidence>
<dbReference type="Proteomes" id="UP000077748">
    <property type="component" value="Chromosome"/>
</dbReference>
<dbReference type="Pfam" id="PF00419">
    <property type="entry name" value="Fimbrial"/>
    <property type="match status" value="1"/>
</dbReference>
<evidence type="ECO:0000256" key="4">
    <source>
        <dbReference type="ARBA" id="ARBA00023263"/>
    </source>
</evidence>
<evidence type="ECO:0000313" key="6">
    <source>
        <dbReference type="EMBL" id="ANI13596.1"/>
    </source>
</evidence>
<dbReference type="AlphaFoldDB" id="A0A1A9K770"/>
<dbReference type="GO" id="GO:0009289">
    <property type="term" value="C:pilus"/>
    <property type="evidence" value="ECO:0007669"/>
    <property type="project" value="UniProtKB-SubCell"/>
</dbReference>
<dbReference type="InterPro" id="IPR050263">
    <property type="entry name" value="Bact_Fimbrial_Adh_Pro"/>
</dbReference>
<protein>
    <recommendedName>
        <fullName evidence="5">Fimbrial-type adhesion domain-containing protein</fullName>
    </recommendedName>
</protein>
<evidence type="ECO:0000256" key="1">
    <source>
        <dbReference type="ARBA" id="ARBA00004561"/>
    </source>
</evidence>
<evidence type="ECO:0000256" key="2">
    <source>
        <dbReference type="ARBA" id="ARBA00006671"/>
    </source>
</evidence>
<sequence>MVFAGVWAATAQAAQTGQIKITGKVIDTTCTVDAGSTSVNVPLSPIDKSLLQNPGSYSSVSTPFTVKVTGCFAGKQETNAGVVSMAFVADSNVDMNGNLVNSGSASKVAVQLLDKAQKPVNIQSDNYTAQIARGEPVTDSGNVDLKYYARYYSAEGAATAGSVSALANFQLVYQ</sequence>